<dbReference type="Gene3D" id="2.10.110.10">
    <property type="entry name" value="Cysteine Rich Protein"/>
    <property type="match status" value="1"/>
</dbReference>
<dbReference type="KEGG" id="psco:LY89DRAFT_715304"/>
<evidence type="ECO:0000313" key="5">
    <source>
        <dbReference type="EMBL" id="KUJ21012.1"/>
    </source>
</evidence>
<dbReference type="InterPro" id="IPR001781">
    <property type="entry name" value="Znf_LIM"/>
</dbReference>
<feature type="compositionally biased region" description="Basic and acidic residues" evidence="3">
    <location>
        <begin position="436"/>
        <end position="451"/>
    </location>
</feature>
<evidence type="ECO:0000256" key="3">
    <source>
        <dbReference type="SAM" id="MobiDB-lite"/>
    </source>
</evidence>
<feature type="compositionally biased region" description="Basic and acidic residues" evidence="3">
    <location>
        <begin position="493"/>
        <end position="521"/>
    </location>
</feature>
<keyword evidence="6" id="KW-1185">Reference proteome</keyword>
<evidence type="ECO:0000313" key="6">
    <source>
        <dbReference type="Proteomes" id="UP000070700"/>
    </source>
</evidence>
<name>A0A194XML3_MOLSC</name>
<feature type="domain" description="LIM zinc-binding" evidence="4">
    <location>
        <begin position="66"/>
        <end position="101"/>
    </location>
</feature>
<reference evidence="5 6" key="1">
    <citation type="submission" date="2015-10" db="EMBL/GenBank/DDBJ databases">
        <title>Full genome of DAOMC 229536 Phialocephala scopiformis, a fungal endophyte of spruce producing the potent anti-insectan compound rugulosin.</title>
        <authorList>
            <consortium name="DOE Joint Genome Institute"/>
            <person name="Walker A.K."/>
            <person name="Frasz S.L."/>
            <person name="Seifert K.A."/>
            <person name="Miller J.D."/>
            <person name="Mondo S.J."/>
            <person name="Labutti K."/>
            <person name="Lipzen A."/>
            <person name="Dockter R."/>
            <person name="Kennedy M."/>
            <person name="Grigoriev I.V."/>
            <person name="Spatafora J.W."/>
        </authorList>
    </citation>
    <scope>NUCLEOTIDE SEQUENCE [LARGE SCALE GENOMIC DNA]</scope>
    <source>
        <strain evidence="5 6">CBS 120377</strain>
    </source>
</reference>
<dbReference type="GeneID" id="28827921"/>
<dbReference type="RefSeq" id="XP_018075367.1">
    <property type="nucleotide sequence ID" value="XM_018218195.1"/>
</dbReference>
<dbReference type="EMBL" id="KQ947408">
    <property type="protein sequence ID" value="KUJ21012.1"/>
    <property type="molecule type" value="Genomic_DNA"/>
</dbReference>
<sequence>MDHIHSSSRRRSSHRTVKDEDRGEATFVCTVCWRSQYAPSKPKLLGSSARIVCKPCWKAVLDLSICWVCGEYIVRGDEVVSLGWCFWHRACFGCLVCGTRMSVPCHKEGVDGRYRGEVGMGVELVDIPLCGVCGVEMSGESPGLVLEKGLENVSRFDGGLSRERLQRWSEVSNEDEEEAIGDKSRSVGLSQSRRQLHHGDSPTPSRKRCPKCTQRPTSNTRNIHSLLHSAMNTRISGDGSVDESRVGDPYVESHKQPRPDEESSPVYVSVLDPIGGRAFEPSKTKPLPKWMHLLPNNIHRGREQEEKDRETYAFDNMSKGYQTASVSYAQAENGHHESENSSRNVTPKTAETQTDVRAPPMYIPNAHQHTRSRSKITFEPHSEAKPLEANQRDTRRSHTIESAYMTPPEYPRQKTPLPRLPRPSIDHQDTSYFSHRPSESSIKDSWEREDICCGLGSPQREPTPTPEQMSPPQLWSPPLSRRPNLAPSQSSEYLERYRPKSAATKHERYVAKDPEPILDKLKRQRVGNQNLEQQVAEERIKKRRASERTKSPKLADEEYGLDPRRKDLNQELRSLFCEE</sequence>
<feature type="compositionally biased region" description="Basic and acidic residues" evidence="3">
    <location>
        <begin position="376"/>
        <end position="399"/>
    </location>
</feature>
<feature type="compositionally biased region" description="Basic and acidic residues" evidence="3">
    <location>
        <begin position="242"/>
        <end position="261"/>
    </location>
</feature>
<feature type="compositionally biased region" description="Polar residues" evidence="3">
    <location>
        <begin position="460"/>
        <end position="473"/>
    </location>
</feature>
<protein>
    <recommendedName>
        <fullName evidence="4">LIM zinc-binding domain-containing protein</fullName>
    </recommendedName>
</protein>
<evidence type="ECO:0000259" key="4">
    <source>
        <dbReference type="PROSITE" id="PS00478"/>
    </source>
</evidence>
<dbReference type="Proteomes" id="UP000070700">
    <property type="component" value="Unassembled WGS sequence"/>
</dbReference>
<feature type="compositionally biased region" description="Polar residues" evidence="3">
    <location>
        <begin position="214"/>
        <end position="223"/>
    </location>
</feature>
<keyword evidence="2" id="KW-0862">Zinc</keyword>
<feature type="region of interest" description="Disordered" evidence="3">
    <location>
        <begin position="328"/>
        <end position="566"/>
    </location>
</feature>
<evidence type="ECO:0000256" key="1">
    <source>
        <dbReference type="ARBA" id="ARBA00022723"/>
    </source>
</evidence>
<organism evidence="5 6">
    <name type="scientific">Mollisia scopiformis</name>
    <name type="common">Conifer needle endophyte fungus</name>
    <name type="synonym">Phialocephala scopiformis</name>
    <dbReference type="NCBI Taxonomy" id="149040"/>
    <lineage>
        <taxon>Eukaryota</taxon>
        <taxon>Fungi</taxon>
        <taxon>Dikarya</taxon>
        <taxon>Ascomycota</taxon>
        <taxon>Pezizomycotina</taxon>
        <taxon>Leotiomycetes</taxon>
        <taxon>Helotiales</taxon>
        <taxon>Mollisiaceae</taxon>
        <taxon>Mollisia</taxon>
    </lineage>
</organism>
<dbReference type="GO" id="GO:0030695">
    <property type="term" value="F:GTPase regulator activity"/>
    <property type="evidence" value="ECO:0007669"/>
    <property type="project" value="UniProtKB-ARBA"/>
</dbReference>
<dbReference type="AlphaFoldDB" id="A0A194XML3"/>
<keyword evidence="1" id="KW-0479">Metal-binding</keyword>
<proteinExistence type="predicted"/>
<feature type="compositionally biased region" description="Basic and acidic residues" evidence="3">
    <location>
        <begin position="536"/>
        <end position="566"/>
    </location>
</feature>
<dbReference type="STRING" id="149040.A0A194XML3"/>
<gene>
    <name evidence="5" type="ORF">LY89DRAFT_715304</name>
</gene>
<dbReference type="InParanoid" id="A0A194XML3"/>
<accession>A0A194XML3</accession>
<dbReference type="GO" id="GO:0046872">
    <property type="term" value="F:metal ion binding"/>
    <property type="evidence" value="ECO:0007669"/>
    <property type="project" value="UniProtKB-KW"/>
</dbReference>
<feature type="compositionally biased region" description="Polar residues" evidence="3">
    <location>
        <begin position="341"/>
        <end position="355"/>
    </location>
</feature>
<evidence type="ECO:0000256" key="2">
    <source>
        <dbReference type="ARBA" id="ARBA00022833"/>
    </source>
</evidence>
<dbReference type="PROSITE" id="PS00478">
    <property type="entry name" value="LIM_DOMAIN_1"/>
    <property type="match status" value="1"/>
</dbReference>
<feature type="region of interest" description="Disordered" evidence="3">
    <location>
        <begin position="168"/>
        <end position="266"/>
    </location>
</feature>
<dbReference type="OrthoDB" id="8062037at2759"/>